<dbReference type="GO" id="GO:0004519">
    <property type="term" value="F:endonuclease activity"/>
    <property type="evidence" value="ECO:0007669"/>
    <property type="project" value="UniProtKB-KW"/>
</dbReference>
<dbReference type="InterPro" id="IPR010902">
    <property type="entry name" value="NUMOD4"/>
</dbReference>
<evidence type="ECO:0000313" key="3">
    <source>
        <dbReference type="EMBL" id="WPF24385.1"/>
    </source>
</evidence>
<dbReference type="AlphaFoldDB" id="A0AAU0PX06"/>
<dbReference type="InterPro" id="IPR003615">
    <property type="entry name" value="HNH_nuc"/>
</dbReference>
<feature type="domain" description="NUMOD4" evidence="1">
    <location>
        <begin position="4"/>
        <end position="48"/>
    </location>
</feature>
<evidence type="ECO:0000259" key="2">
    <source>
        <dbReference type="Pfam" id="PF13392"/>
    </source>
</evidence>
<dbReference type="Proteomes" id="UP001174314">
    <property type="component" value="Chromosome"/>
</dbReference>
<dbReference type="GO" id="GO:0016788">
    <property type="term" value="F:hydrolase activity, acting on ester bonds"/>
    <property type="evidence" value="ECO:0007669"/>
    <property type="project" value="InterPro"/>
</dbReference>
<dbReference type="InterPro" id="IPR044925">
    <property type="entry name" value="His-Me_finger_sf"/>
</dbReference>
<evidence type="ECO:0000313" key="4">
    <source>
        <dbReference type="Proteomes" id="UP001174314"/>
    </source>
</evidence>
<keyword evidence="3" id="KW-0255">Endonuclease</keyword>
<dbReference type="EMBL" id="CP137757">
    <property type="protein sequence ID" value="WPF24385.1"/>
    <property type="molecule type" value="Genomic_DNA"/>
</dbReference>
<gene>
    <name evidence="3" type="ORF">Q0N40_07490</name>
</gene>
<dbReference type="SUPFAM" id="SSF54060">
    <property type="entry name" value="His-Me finger endonucleases"/>
    <property type="match status" value="1"/>
</dbReference>
<evidence type="ECO:0000259" key="1">
    <source>
        <dbReference type="Pfam" id="PF07463"/>
    </source>
</evidence>
<dbReference type="Gene3D" id="3.90.75.20">
    <property type="match status" value="1"/>
</dbReference>
<proteinExistence type="predicted"/>
<reference evidence="3 4" key="1">
    <citation type="submission" date="2023-10" db="EMBL/GenBank/DDBJ databases">
        <title>complete genome sequence of Corynebacterium pseudokroppenstedtii P15-C1.</title>
        <authorList>
            <person name="Bruggemann H."/>
            <person name="Poehlein A."/>
        </authorList>
    </citation>
    <scope>NUCLEOTIDE SEQUENCE [LARGE SCALE GENOMIC DNA]</scope>
    <source>
        <strain evidence="3 4">P15_C1</strain>
    </source>
</reference>
<accession>A0AAU0PX06</accession>
<keyword evidence="3" id="KW-0540">Nuclease</keyword>
<dbReference type="KEGG" id="cpsk:Q0N40_07490"/>
<keyword evidence="3" id="KW-0378">Hydrolase</keyword>
<keyword evidence="4" id="KW-1185">Reference proteome</keyword>
<protein>
    <submittedName>
        <fullName evidence="3">NUMOD4 motif-containing HNH endonuclease</fullName>
    </submittedName>
</protein>
<dbReference type="Pfam" id="PF07463">
    <property type="entry name" value="NUMOD4"/>
    <property type="match status" value="1"/>
</dbReference>
<feature type="domain" description="HNH nuclease" evidence="2">
    <location>
        <begin position="71"/>
        <end position="114"/>
    </location>
</feature>
<organism evidence="3 4">
    <name type="scientific">Corynebacterium pseudokroppenstedtii</name>
    <dbReference type="NCBI Taxonomy" id="2804917"/>
    <lineage>
        <taxon>Bacteria</taxon>
        <taxon>Bacillati</taxon>
        <taxon>Actinomycetota</taxon>
        <taxon>Actinomycetes</taxon>
        <taxon>Mycobacteriales</taxon>
        <taxon>Corynebacteriaceae</taxon>
        <taxon>Corynebacterium</taxon>
    </lineage>
</organism>
<dbReference type="RefSeq" id="WP_236883078.1">
    <property type="nucleotide sequence ID" value="NZ_CP137757.1"/>
</dbReference>
<name>A0AAU0PX06_9CORY</name>
<sequence>MSKERWRPVIDYEGIYEVSDLGNVRSVDRVVTRSDGRVRSFPSKLLSPGLSGRWKRPLVVFSKNGKPTTFWVHRLVAEAFLGPCPEGMVVCHNNGNLADNRLSNLRYGTRSENMHDRVKRGDHPLAAKKKCIRGHLLDHPNLVPSSVIQGRRACLACSRAWARVRYHPELRANFQTISDQYYAAIIAEKASAA</sequence>
<dbReference type="Pfam" id="PF13392">
    <property type="entry name" value="HNH_3"/>
    <property type="match status" value="1"/>
</dbReference>